<protein>
    <submittedName>
        <fullName evidence="2">Uncharacterized protein</fullName>
    </submittedName>
</protein>
<sequence>MSHVNTIGMVLYLCLAIFGGFLSGLFSRYVYLAARRDLPMWTAVLSSVVFYIPVFWAIISLFKQDDLDVFYILLLISFALGVRHHRKMSTVNDKDERDYPFDLD</sequence>
<reference evidence="2 3" key="1">
    <citation type="journal article" date="2019" name="Int. J. Syst. Evol. Microbiol.">
        <title>The Global Catalogue of Microorganisms (GCM) 10K type strain sequencing project: providing services to taxonomists for standard genome sequencing and annotation.</title>
        <authorList>
            <consortium name="The Broad Institute Genomics Platform"/>
            <consortium name="The Broad Institute Genome Sequencing Center for Infectious Disease"/>
            <person name="Wu L."/>
            <person name="Ma J."/>
        </authorList>
    </citation>
    <scope>NUCLEOTIDE SEQUENCE [LARGE SCALE GENOMIC DNA]</scope>
    <source>
        <strain evidence="2 3">JCM 6886</strain>
    </source>
</reference>
<evidence type="ECO:0000313" key="3">
    <source>
        <dbReference type="Proteomes" id="UP001501476"/>
    </source>
</evidence>
<feature type="transmembrane region" description="Helical" evidence="1">
    <location>
        <begin position="68"/>
        <end position="84"/>
    </location>
</feature>
<feature type="transmembrane region" description="Helical" evidence="1">
    <location>
        <begin position="38"/>
        <end position="62"/>
    </location>
</feature>
<keyword evidence="1" id="KW-0472">Membrane</keyword>
<proteinExistence type="predicted"/>
<gene>
    <name evidence="2" type="ORF">GCM10008964_07640</name>
</gene>
<evidence type="ECO:0000313" key="2">
    <source>
        <dbReference type="EMBL" id="GAA0218528.1"/>
    </source>
</evidence>
<dbReference type="EMBL" id="BAAADG010000003">
    <property type="protein sequence ID" value="GAA0218528.1"/>
    <property type="molecule type" value="Genomic_DNA"/>
</dbReference>
<comment type="caution">
    <text evidence="2">The sequence shown here is derived from an EMBL/GenBank/DDBJ whole genome shotgun (WGS) entry which is preliminary data.</text>
</comment>
<keyword evidence="1" id="KW-0812">Transmembrane</keyword>
<feature type="transmembrane region" description="Helical" evidence="1">
    <location>
        <begin position="6"/>
        <end position="26"/>
    </location>
</feature>
<keyword evidence="3" id="KW-1185">Reference proteome</keyword>
<evidence type="ECO:0000256" key="1">
    <source>
        <dbReference type="SAM" id="Phobius"/>
    </source>
</evidence>
<dbReference type="Proteomes" id="UP001501476">
    <property type="component" value="Unassembled WGS sequence"/>
</dbReference>
<keyword evidence="1" id="KW-1133">Transmembrane helix</keyword>
<accession>A0ABN0TD55</accession>
<organism evidence="2 3">
    <name type="scientific">Methylophaga marina</name>
    <dbReference type="NCBI Taxonomy" id="45495"/>
    <lineage>
        <taxon>Bacteria</taxon>
        <taxon>Pseudomonadati</taxon>
        <taxon>Pseudomonadota</taxon>
        <taxon>Gammaproteobacteria</taxon>
        <taxon>Thiotrichales</taxon>
        <taxon>Piscirickettsiaceae</taxon>
        <taxon>Methylophaga</taxon>
    </lineage>
</organism>
<dbReference type="RefSeq" id="WP_286304860.1">
    <property type="nucleotide sequence ID" value="NZ_AP027741.1"/>
</dbReference>
<name>A0ABN0TD55_9GAMM</name>